<dbReference type="InterPro" id="IPR036179">
    <property type="entry name" value="Ig-like_dom_sf"/>
</dbReference>
<dbReference type="Proteomes" id="UP000694380">
    <property type="component" value="Unplaced"/>
</dbReference>
<reference evidence="4" key="1">
    <citation type="submission" date="2025-08" db="UniProtKB">
        <authorList>
            <consortium name="Ensembl"/>
        </authorList>
    </citation>
    <scope>IDENTIFICATION</scope>
</reference>
<dbReference type="InterPro" id="IPR003599">
    <property type="entry name" value="Ig_sub"/>
</dbReference>
<sequence>KCIPWKTFLTVYFLLYFGSGLALEELLLKPKLNITEDQIVINAGDFFAITCRGAAALTWLWGNEPHKDVPHRWTVSEHKCSDNVQQTCSRLTINKAIASDTGYFTCVYNDLLSNKDLMAKTYVYVTDHQNPFVQIHPRYPKVIYVVNTTEVVVIPCRVTSPDIKPKLRQKCNICALL</sequence>
<feature type="domain" description="Ig-like" evidence="3">
    <location>
        <begin position="30"/>
        <end position="126"/>
    </location>
</feature>
<evidence type="ECO:0000313" key="5">
    <source>
        <dbReference type="Proteomes" id="UP000694380"/>
    </source>
</evidence>
<dbReference type="InterPro" id="IPR055238">
    <property type="entry name" value="VEGFR1-3_N_Ig-like"/>
</dbReference>
<keyword evidence="5" id="KW-1185">Reference proteome</keyword>
<dbReference type="InterPro" id="IPR042495">
    <property type="entry name" value="PDGFRL"/>
</dbReference>
<dbReference type="GeneTree" id="ENSGT00970000194118"/>
<organism evidence="4 5">
    <name type="scientific">Chrysemys picta bellii</name>
    <name type="common">Western painted turtle</name>
    <name type="synonym">Emys bellii</name>
    <dbReference type="NCBI Taxonomy" id="8478"/>
    <lineage>
        <taxon>Eukaryota</taxon>
        <taxon>Metazoa</taxon>
        <taxon>Chordata</taxon>
        <taxon>Craniata</taxon>
        <taxon>Vertebrata</taxon>
        <taxon>Euteleostomi</taxon>
        <taxon>Archelosauria</taxon>
        <taxon>Testudinata</taxon>
        <taxon>Testudines</taxon>
        <taxon>Cryptodira</taxon>
        <taxon>Durocryptodira</taxon>
        <taxon>Testudinoidea</taxon>
        <taxon>Emydidae</taxon>
        <taxon>Chrysemys</taxon>
    </lineage>
</organism>
<dbReference type="SUPFAM" id="SSF48726">
    <property type="entry name" value="Immunoglobulin"/>
    <property type="match status" value="1"/>
</dbReference>
<evidence type="ECO:0000259" key="3">
    <source>
        <dbReference type="PROSITE" id="PS50835"/>
    </source>
</evidence>
<proteinExistence type="predicted"/>
<dbReference type="PANTHER" id="PTHR15360:SF5">
    <property type="entry name" value="PLATELET-DERIVED GROWTH FACTOR RECEPTOR-LIKE PROTEIN"/>
    <property type="match status" value="1"/>
</dbReference>
<dbReference type="InterPro" id="IPR013783">
    <property type="entry name" value="Ig-like_fold"/>
</dbReference>
<evidence type="ECO:0000256" key="1">
    <source>
        <dbReference type="ARBA" id="ARBA00011360"/>
    </source>
</evidence>
<dbReference type="InterPro" id="IPR007110">
    <property type="entry name" value="Ig-like_dom"/>
</dbReference>
<accession>A0A8C3FYZ9</accession>
<dbReference type="PRINTS" id="PR01832">
    <property type="entry name" value="VEGFRECEPTOR"/>
</dbReference>
<evidence type="ECO:0000256" key="2">
    <source>
        <dbReference type="ARBA" id="ARBA00019671"/>
    </source>
</evidence>
<dbReference type="Pfam" id="PF22854">
    <property type="entry name" value="VEGFR1-3_N_Ig-like"/>
    <property type="match status" value="1"/>
</dbReference>
<name>A0A8C3FYZ9_CHRPI</name>
<reference evidence="4" key="2">
    <citation type="submission" date="2025-09" db="UniProtKB">
        <authorList>
            <consortium name="Ensembl"/>
        </authorList>
    </citation>
    <scope>IDENTIFICATION</scope>
</reference>
<comment type="subunit">
    <text evidence="1">Forms a complex composed of PDGFRL, TNK2 and GRB2.</text>
</comment>
<dbReference type="PANTHER" id="PTHR15360">
    <property type="entry name" value="PLATELET-DERIVED GROWTH FACTOR RECEPTOR LIKE"/>
    <property type="match status" value="1"/>
</dbReference>
<dbReference type="PROSITE" id="PS50835">
    <property type="entry name" value="IG_LIKE"/>
    <property type="match status" value="1"/>
</dbReference>
<dbReference type="Ensembl" id="ENSCPBT00000017350.1">
    <property type="protein sequence ID" value="ENSCPBP00000014615.1"/>
    <property type="gene ID" value="ENSCPBG00000010863.1"/>
</dbReference>
<dbReference type="AlphaFoldDB" id="A0A8C3FYZ9"/>
<dbReference type="SMART" id="SM00409">
    <property type="entry name" value="IG"/>
    <property type="match status" value="1"/>
</dbReference>
<protein>
    <recommendedName>
        <fullName evidence="2">Platelet-derived growth factor receptor-like protein</fullName>
    </recommendedName>
</protein>
<evidence type="ECO:0000313" key="4">
    <source>
        <dbReference type="Ensembl" id="ENSCPBP00000014615.1"/>
    </source>
</evidence>
<dbReference type="OMA" id="QKCNICA"/>
<dbReference type="Gene3D" id="2.60.40.10">
    <property type="entry name" value="Immunoglobulins"/>
    <property type="match status" value="2"/>
</dbReference>